<evidence type="ECO:0000256" key="10">
    <source>
        <dbReference type="ARBA" id="ARBA00023157"/>
    </source>
</evidence>
<dbReference type="AlphaFoldDB" id="A0A5B8CU37"/>
<keyword evidence="7" id="KW-0408">Iron</keyword>
<feature type="transmembrane region" description="Helical" evidence="12">
    <location>
        <begin position="105"/>
        <end position="125"/>
    </location>
</feature>
<dbReference type="GO" id="GO:0016020">
    <property type="term" value="C:membrane"/>
    <property type="evidence" value="ECO:0007669"/>
    <property type="project" value="UniProtKB-SubCell"/>
</dbReference>
<dbReference type="RefSeq" id="WP_140004132.1">
    <property type="nucleotide sequence ID" value="NZ_CP040946.1"/>
</dbReference>
<sequence>MFKTLSLLAAVVAFCVVVLGSYVRLSDAGLGCPDWPGCYGALSVPQSEIAIQNAQQAYPDKPLEHAKAWKEMAHRYLAGSLGLLVLALGILAYRQRRFIQTPWQLSAGLVVLISMQALLGMWTVTLLLKPVIVTLHLLGGMTTLALLSWVVFRHYSQPHIALPVGQQRWVRLALLVWLLQVMLGGWTSSNYAALACTDFPTCHGMWWPQMDLGEAFHLTRALGESRDGGQLHLSALTTIQWIHRLGALVVLVWMVISATLLWKQTASRGLAVGLLLIVLCQVLIGIGNLLLHLPLVLAVLHNAGAALLGVWLVAIHARLLNTSH</sequence>
<dbReference type="KEGG" id="mmec:FIU01_09905"/>
<keyword evidence="14" id="KW-1185">Reference proteome</keyword>
<proteinExistence type="predicted"/>
<organism evidence="13 14">
    <name type="scientific">Methylophilus medardicus</name>
    <dbReference type="NCBI Taxonomy" id="2588534"/>
    <lineage>
        <taxon>Bacteria</taxon>
        <taxon>Pseudomonadati</taxon>
        <taxon>Pseudomonadota</taxon>
        <taxon>Betaproteobacteria</taxon>
        <taxon>Nitrosomonadales</taxon>
        <taxon>Methylophilaceae</taxon>
        <taxon>Methylophilus</taxon>
    </lineage>
</organism>
<dbReference type="InterPro" id="IPR050450">
    <property type="entry name" value="COX15/CtaA_HemeA_synthase"/>
</dbReference>
<evidence type="ECO:0000256" key="4">
    <source>
        <dbReference type="ARBA" id="ARBA00022723"/>
    </source>
</evidence>
<keyword evidence="10" id="KW-1015">Disulfide bond</keyword>
<comment type="pathway">
    <text evidence="11">Porphyrin-containing compound metabolism.</text>
</comment>
<evidence type="ECO:0000256" key="11">
    <source>
        <dbReference type="ARBA" id="ARBA00023444"/>
    </source>
</evidence>
<evidence type="ECO:0000313" key="14">
    <source>
        <dbReference type="Proteomes" id="UP000311008"/>
    </source>
</evidence>
<dbReference type="InterPro" id="IPR003780">
    <property type="entry name" value="COX15/CtaA_fam"/>
</dbReference>
<feature type="transmembrane region" description="Helical" evidence="12">
    <location>
        <begin position="269"/>
        <end position="289"/>
    </location>
</feature>
<evidence type="ECO:0000256" key="8">
    <source>
        <dbReference type="ARBA" id="ARBA00023133"/>
    </source>
</evidence>
<keyword evidence="4" id="KW-0479">Metal-binding</keyword>
<evidence type="ECO:0000256" key="7">
    <source>
        <dbReference type="ARBA" id="ARBA00023004"/>
    </source>
</evidence>
<evidence type="ECO:0000256" key="12">
    <source>
        <dbReference type="SAM" id="Phobius"/>
    </source>
</evidence>
<gene>
    <name evidence="13" type="ORF">FIU01_09905</name>
</gene>
<evidence type="ECO:0000256" key="2">
    <source>
        <dbReference type="ARBA" id="ARBA00022475"/>
    </source>
</evidence>
<dbReference type="OrthoDB" id="1447144at2"/>
<protein>
    <submittedName>
        <fullName evidence="13">Heme A synthase</fullName>
    </submittedName>
</protein>
<dbReference type="Pfam" id="PF02628">
    <property type="entry name" value="COX15-CtaA"/>
    <property type="match status" value="1"/>
</dbReference>
<feature type="transmembrane region" description="Helical" evidence="12">
    <location>
        <begin position="295"/>
        <end position="315"/>
    </location>
</feature>
<dbReference type="GO" id="GO:0016491">
    <property type="term" value="F:oxidoreductase activity"/>
    <property type="evidence" value="ECO:0007669"/>
    <property type="project" value="UniProtKB-KW"/>
</dbReference>
<keyword evidence="5 12" id="KW-1133">Transmembrane helix</keyword>
<name>A0A5B8CU37_9PROT</name>
<reference evidence="14" key="1">
    <citation type="journal article" date="2019" name="ISME J.">
        <title>Evolution in action: habitat transition from sediment to the pelagial leads to genome streamlining in Methylophilaceae.</title>
        <authorList>
            <person name="Salcher M."/>
            <person name="Schaefle D."/>
            <person name="Kaspar M."/>
            <person name="Neuenschwander S.M."/>
            <person name="Ghai R."/>
        </authorList>
    </citation>
    <scope>NUCLEOTIDE SEQUENCE [LARGE SCALE GENOMIC DNA]</scope>
    <source>
        <strain evidence="14">MMS-M-51</strain>
    </source>
</reference>
<keyword evidence="6" id="KW-0560">Oxidoreductase</keyword>
<dbReference type="GO" id="GO:0006784">
    <property type="term" value="P:heme A biosynthetic process"/>
    <property type="evidence" value="ECO:0007669"/>
    <property type="project" value="InterPro"/>
</dbReference>
<dbReference type="PANTHER" id="PTHR35457">
    <property type="entry name" value="HEME A SYNTHASE"/>
    <property type="match status" value="1"/>
</dbReference>
<dbReference type="Proteomes" id="UP000311008">
    <property type="component" value="Chromosome"/>
</dbReference>
<evidence type="ECO:0000256" key="3">
    <source>
        <dbReference type="ARBA" id="ARBA00022692"/>
    </source>
</evidence>
<feature type="transmembrane region" description="Helical" evidence="12">
    <location>
        <begin position="241"/>
        <end position="262"/>
    </location>
</feature>
<dbReference type="PANTHER" id="PTHR35457:SF1">
    <property type="entry name" value="HEME A SYNTHASE"/>
    <property type="match status" value="1"/>
</dbReference>
<evidence type="ECO:0000256" key="9">
    <source>
        <dbReference type="ARBA" id="ARBA00023136"/>
    </source>
</evidence>
<keyword evidence="8" id="KW-0350">Heme biosynthesis</keyword>
<feature type="transmembrane region" description="Helical" evidence="12">
    <location>
        <begin position="131"/>
        <end position="152"/>
    </location>
</feature>
<dbReference type="EMBL" id="CP040946">
    <property type="protein sequence ID" value="QDC44802.1"/>
    <property type="molecule type" value="Genomic_DNA"/>
</dbReference>
<keyword evidence="9 12" id="KW-0472">Membrane</keyword>
<comment type="subcellular location">
    <subcellularLocation>
        <location evidence="1">Membrane</location>
        <topology evidence="1">Multi-pass membrane protein</topology>
    </subcellularLocation>
</comment>
<feature type="transmembrane region" description="Helical" evidence="12">
    <location>
        <begin position="76"/>
        <end position="93"/>
    </location>
</feature>
<keyword evidence="2" id="KW-1003">Cell membrane</keyword>
<keyword evidence="3 12" id="KW-0812">Transmembrane</keyword>
<dbReference type="GO" id="GO:0046872">
    <property type="term" value="F:metal ion binding"/>
    <property type="evidence" value="ECO:0007669"/>
    <property type="project" value="UniProtKB-KW"/>
</dbReference>
<evidence type="ECO:0000256" key="1">
    <source>
        <dbReference type="ARBA" id="ARBA00004141"/>
    </source>
</evidence>
<feature type="transmembrane region" description="Helical" evidence="12">
    <location>
        <begin position="172"/>
        <end position="189"/>
    </location>
</feature>
<accession>A0A5B8CU37</accession>
<evidence type="ECO:0000256" key="6">
    <source>
        <dbReference type="ARBA" id="ARBA00023002"/>
    </source>
</evidence>
<evidence type="ECO:0000256" key="5">
    <source>
        <dbReference type="ARBA" id="ARBA00022989"/>
    </source>
</evidence>
<evidence type="ECO:0000313" key="13">
    <source>
        <dbReference type="EMBL" id="QDC44802.1"/>
    </source>
</evidence>